<feature type="domain" description="EF-hand" evidence="3">
    <location>
        <begin position="1304"/>
        <end position="1339"/>
    </location>
</feature>
<feature type="compositionally biased region" description="Low complexity" evidence="1">
    <location>
        <begin position="83"/>
        <end position="98"/>
    </location>
</feature>
<dbReference type="GO" id="GO:0005227">
    <property type="term" value="F:calcium-activated cation channel activity"/>
    <property type="evidence" value="ECO:0007669"/>
    <property type="project" value="InterPro"/>
</dbReference>
<evidence type="ECO:0000313" key="4">
    <source>
        <dbReference type="EMBL" id="CAD8521269.1"/>
    </source>
</evidence>
<keyword evidence="2" id="KW-0472">Membrane</keyword>
<feature type="region of interest" description="Disordered" evidence="1">
    <location>
        <begin position="1084"/>
        <end position="1164"/>
    </location>
</feature>
<protein>
    <recommendedName>
        <fullName evidence="3">EF-hand domain-containing protein</fullName>
    </recommendedName>
</protein>
<feature type="transmembrane region" description="Helical" evidence="2">
    <location>
        <begin position="876"/>
        <end position="903"/>
    </location>
</feature>
<accession>A0A7S0IGK2</accession>
<feature type="transmembrane region" description="Helical" evidence="2">
    <location>
        <begin position="558"/>
        <end position="577"/>
    </location>
</feature>
<dbReference type="EMBL" id="HBEQ01010802">
    <property type="protein sequence ID" value="CAD8521269.1"/>
    <property type="molecule type" value="Transcribed_RNA"/>
</dbReference>
<feature type="transmembrane region" description="Helical" evidence="2">
    <location>
        <begin position="332"/>
        <end position="354"/>
    </location>
</feature>
<sequence length="1425" mass="155868">MSDVEGAAPYDDGEERREKTKKKHKDKDKDKKKHRSPEEKEARRARKAAKAAASAQLDGIISDANLDANEAGTPGRVTESTESPAAGKKSPAAKPKAAWGDVEKGSRGGSKSSTTDGGYVKPARTEAAAHAQTVNVFRQKMGVDVHIKSDVLEPYDEDDILSQIYNECERKGIVVTRVTKISKHHAVIEDIAFSMADDLEAMGVHVNNVRIDCVPDYGDYDKSQRDAAGPTYEPFPYWKTGPKELGELSVGIGLYFQSLLWGQRVMLGMFFLGFFTVMTYVKSGMLDEQVKGGELTGLAIPTLGSVAWAHENEHRLLWFVTNSTWDGDDRSVMMGLSLLECLLAVIFIVLVGWLSTEQKQTIENIDVSNISLQDYAVKVDYIPRDTDPKEIGTHFARFGKVNQVVIGTDIDGVLGLHRKRAAAERAAETAQVRLAKAEYHAQKKENPSEAVQKGLAKLRERVLKLDGKVSKIMATIDEEMSSGEHGRSTSAFVTYETETAKDKCAKLYKPGNLYAWFFRHKKLRFQGHRMWVHVAPEGSDVIWENLDVVGLNALVRRALAWLAMIIVLCVTGAAVVSSKSLQNSLPPAISCETPKLDGSLVCDKIWTTTDVTGQASKDVLANLLEFSEQVDGTVCLREEFVVRGQWKGNATAYQGAASPAALYDADGAWTGGFDASTLQDECAAMACFDCVCKEKVFDVAMMYVGLASDDDGYKALCGEYVEGKMIEAGVSAFTAATNIVLAVLVRLFAGFERHHTKSGRESSVMIKLFLLLTINSAAIPLLVFADIPKLKFVPYLFEGPYDDFSVGWYQDVGQLISTTLLINGLVYPMSALSKGLTPKITRGCLAPFAATQRALNDLYEGVEFPLSERYAQLMQMVFTGMVFSSGMPCLLPVAAMFCFISYYEGKYTILRASRMPPSYDETMAKIFWSVMPACAAIKILLSTWMLSYEHVPSYVNDGGLDTVTSPISSGSQFDFKTRLDRRNAAVCVFVLVCLVVFKILNFYRKGLRAFFARVFPKGLVEEEEEEEEVNMTPELSIARSDGIMKGLTTFLVQENPEYNEIVPSSATKSCGGPNGSVPEWEAAFAEADREESEAEAERQRKANERASRSLFGASDVQAEAAGEMPDAMKQRLKKDKNKSPGAERVPRRKNSQVAPLGGMDAGDDVVDFGDDDYYSRGGRGVGEAFEGVAGGGLSAAMAMQPEGDVEAGMDADEEEEEERMAKPEELVPDEFGPDVLTPRTTGPGDDGEVLATVSDVIPEEDPADGEDSNEKPGWFTASYDAYLSDRVNERVNRMLAGVKADLDAADGVIGDKLKVLDADGDGRVTIDELTAAGGVLADQLDEEDQEELRGLVAELPQDEFGRIGVEDVSALLSDILAREFESGELFEDHHDDEDERARAREVIDTIRTEGAALVAREGEGGAAKK</sequence>
<feature type="compositionally biased region" description="Low complexity" evidence="1">
    <location>
        <begin position="109"/>
        <end position="118"/>
    </location>
</feature>
<feature type="transmembrane region" description="Helical" evidence="2">
    <location>
        <begin position="983"/>
        <end position="1003"/>
    </location>
</feature>
<feature type="transmembrane region" description="Helical" evidence="2">
    <location>
        <begin position="265"/>
        <end position="281"/>
    </location>
</feature>
<dbReference type="InterPro" id="IPR002048">
    <property type="entry name" value="EF_hand_dom"/>
</dbReference>
<feature type="region of interest" description="Disordered" evidence="1">
    <location>
        <begin position="1204"/>
        <end position="1249"/>
    </location>
</feature>
<feature type="compositionally biased region" description="Acidic residues" evidence="1">
    <location>
        <begin position="1204"/>
        <end position="1218"/>
    </location>
</feature>
<reference evidence="4" key="1">
    <citation type="submission" date="2021-01" db="EMBL/GenBank/DDBJ databases">
        <authorList>
            <person name="Corre E."/>
            <person name="Pelletier E."/>
            <person name="Niang G."/>
            <person name="Scheremetjew M."/>
            <person name="Finn R."/>
            <person name="Kale V."/>
            <person name="Holt S."/>
            <person name="Cochrane G."/>
            <person name="Meng A."/>
            <person name="Brown T."/>
            <person name="Cohen L."/>
        </authorList>
    </citation>
    <scope>NUCLEOTIDE SEQUENCE</scope>
    <source>
        <strain evidence="4">CCMP1723</strain>
    </source>
</reference>
<dbReference type="PROSITE" id="PS00018">
    <property type="entry name" value="EF_HAND_1"/>
    <property type="match status" value="1"/>
</dbReference>
<dbReference type="PANTHER" id="PTHR13018:SF83">
    <property type="entry name" value="RRM DOMAIN-CONTAINING PROTEIN"/>
    <property type="match status" value="1"/>
</dbReference>
<feature type="compositionally biased region" description="Basic residues" evidence="1">
    <location>
        <begin position="19"/>
        <end position="35"/>
    </location>
</feature>
<proteinExistence type="predicted"/>
<dbReference type="PROSITE" id="PS50222">
    <property type="entry name" value="EF_HAND_2"/>
    <property type="match status" value="1"/>
</dbReference>
<feature type="transmembrane region" description="Helical" evidence="2">
    <location>
        <begin position="728"/>
        <end position="748"/>
    </location>
</feature>
<feature type="transmembrane region" description="Helical" evidence="2">
    <location>
        <begin position="924"/>
        <end position="946"/>
    </location>
</feature>
<dbReference type="InterPro" id="IPR027815">
    <property type="entry name" value="CSC1/OSCA1-like_cyt"/>
</dbReference>
<dbReference type="InterPro" id="IPR045122">
    <property type="entry name" value="Csc1-like"/>
</dbReference>
<organism evidence="4">
    <name type="scientific">Micromonas pusilla</name>
    <name type="common">Picoplanktonic green alga</name>
    <name type="synonym">Chromulina pusilla</name>
    <dbReference type="NCBI Taxonomy" id="38833"/>
    <lineage>
        <taxon>Eukaryota</taxon>
        <taxon>Viridiplantae</taxon>
        <taxon>Chlorophyta</taxon>
        <taxon>Mamiellophyceae</taxon>
        <taxon>Mamiellales</taxon>
        <taxon>Mamiellaceae</taxon>
        <taxon>Micromonas</taxon>
    </lineage>
</organism>
<gene>
    <name evidence="4" type="ORF">MCOM1403_LOCUS8699</name>
</gene>
<dbReference type="Pfam" id="PF14703">
    <property type="entry name" value="PHM7_cyt"/>
    <property type="match status" value="1"/>
</dbReference>
<feature type="region of interest" description="Disordered" evidence="1">
    <location>
        <begin position="1"/>
        <end position="120"/>
    </location>
</feature>
<name>A0A7S0IGK2_MICPS</name>
<feature type="transmembrane region" description="Helical" evidence="2">
    <location>
        <begin position="768"/>
        <end position="787"/>
    </location>
</feature>
<dbReference type="GO" id="GO:0005509">
    <property type="term" value="F:calcium ion binding"/>
    <property type="evidence" value="ECO:0007669"/>
    <property type="project" value="InterPro"/>
</dbReference>
<evidence type="ECO:0000256" key="1">
    <source>
        <dbReference type="SAM" id="MobiDB-lite"/>
    </source>
</evidence>
<keyword evidence="2" id="KW-0812">Transmembrane</keyword>
<dbReference type="GO" id="GO:0005886">
    <property type="term" value="C:plasma membrane"/>
    <property type="evidence" value="ECO:0007669"/>
    <property type="project" value="TreeGrafter"/>
</dbReference>
<evidence type="ECO:0000259" key="3">
    <source>
        <dbReference type="PROSITE" id="PS50222"/>
    </source>
</evidence>
<dbReference type="InterPro" id="IPR018247">
    <property type="entry name" value="EF_Hand_1_Ca_BS"/>
</dbReference>
<dbReference type="PANTHER" id="PTHR13018">
    <property type="entry name" value="PROBABLE MEMBRANE PROTEIN DUF221-RELATED"/>
    <property type="match status" value="1"/>
</dbReference>
<evidence type="ECO:0000256" key="2">
    <source>
        <dbReference type="SAM" id="Phobius"/>
    </source>
</evidence>
<keyword evidence="2" id="KW-1133">Transmembrane helix</keyword>
<feature type="compositionally biased region" description="Basic and acidic residues" evidence="1">
    <location>
        <begin position="1095"/>
        <end position="1107"/>
    </location>
</feature>